<sequence>MKISNKYKTSEYLFLFSILVLALLLGSYFSFYAFLYRDIKSDIKGFSKDIGMNYMNYQEGMSCTTKKNNTNTVEAFNAEVIQGTGLSMTSKPRRPASLPA</sequence>
<protein>
    <submittedName>
        <fullName evidence="2">Uncharacterized protein</fullName>
    </submittedName>
</protein>
<name>A0A6C0E299_9ZZZZ</name>
<proteinExistence type="predicted"/>
<accession>A0A6C0E299</accession>
<evidence type="ECO:0000313" key="2">
    <source>
        <dbReference type="EMBL" id="QHT23277.1"/>
    </source>
</evidence>
<dbReference type="AlphaFoldDB" id="A0A6C0E299"/>
<dbReference type="EMBL" id="MN739730">
    <property type="protein sequence ID" value="QHT23277.1"/>
    <property type="molecule type" value="Genomic_DNA"/>
</dbReference>
<keyword evidence="1" id="KW-0472">Membrane</keyword>
<feature type="transmembrane region" description="Helical" evidence="1">
    <location>
        <begin position="12"/>
        <end position="35"/>
    </location>
</feature>
<reference evidence="2" key="1">
    <citation type="journal article" date="2020" name="Nature">
        <title>Giant virus diversity and host interactions through global metagenomics.</title>
        <authorList>
            <person name="Schulz F."/>
            <person name="Roux S."/>
            <person name="Paez-Espino D."/>
            <person name="Jungbluth S."/>
            <person name="Walsh D.A."/>
            <person name="Denef V.J."/>
            <person name="McMahon K.D."/>
            <person name="Konstantinidis K.T."/>
            <person name="Eloe-Fadrosh E.A."/>
            <person name="Kyrpides N.C."/>
            <person name="Woyke T."/>
        </authorList>
    </citation>
    <scope>NUCLEOTIDE SEQUENCE</scope>
    <source>
        <strain evidence="2">GVMAG-M-3300023179-116</strain>
    </source>
</reference>
<evidence type="ECO:0000256" key="1">
    <source>
        <dbReference type="SAM" id="Phobius"/>
    </source>
</evidence>
<keyword evidence="1" id="KW-1133">Transmembrane helix</keyword>
<keyword evidence="1" id="KW-0812">Transmembrane</keyword>
<organism evidence="2">
    <name type="scientific">viral metagenome</name>
    <dbReference type="NCBI Taxonomy" id="1070528"/>
    <lineage>
        <taxon>unclassified sequences</taxon>
        <taxon>metagenomes</taxon>
        <taxon>organismal metagenomes</taxon>
    </lineage>
</organism>